<keyword evidence="2" id="KW-1185">Reference proteome</keyword>
<evidence type="ECO:0000313" key="1">
    <source>
        <dbReference type="EMBL" id="KAJ9078828.1"/>
    </source>
</evidence>
<dbReference type="Proteomes" id="UP001165960">
    <property type="component" value="Unassembled WGS sequence"/>
</dbReference>
<dbReference type="EMBL" id="QTSX02002135">
    <property type="protein sequence ID" value="KAJ9078828.1"/>
    <property type="molecule type" value="Genomic_DNA"/>
</dbReference>
<organism evidence="1 2">
    <name type="scientific">Entomophthora muscae</name>
    <dbReference type="NCBI Taxonomy" id="34485"/>
    <lineage>
        <taxon>Eukaryota</taxon>
        <taxon>Fungi</taxon>
        <taxon>Fungi incertae sedis</taxon>
        <taxon>Zoopagomycota</taxon>
        <taxon>Entomophthoromycotina</taxon>
        <taxon>Entomophthoromycetes</taxon>
        <taxon>Entomophthorales</taxon>
        <taxon>Entomophthoraceae</taxon>
        <taxon>Entomophthora</taxon>
    </lineage>
</organism>
<accession>A0ACC2TWB3</accession>
<evidence type="ECO:0000313" key="2">
    <source>
        <dbReference type="Proteomes" id="UP001165960"/>
    </source>
</evidence>
<protein>
    <submittedName>
        <fullName evidence="1">Sensitivity to red-light reduced protein</fullName>
    </submittedName>
</protein>
<name>A0ACC2TWB3_9FUNG</name>
<gene>
    <name evidence="1" type="primary">SRR1_1</name>
    <name evidence="1" type="ORF">DSO57_1002460</name>
</gene>
<sequence>MLVLINHINSLSLRRNKLRVVVVDDNVIYRRLLSRMLKKYHASSIASVIEFECPVKALTHLSHFEVDALFMDIDMPTLQGTHATKIIRSSPSHHILPHNREIPIIAFSTNCRDEDILSYVKAGMDGFMEKPLRPSTLHSIISRIKDSII</sequence>
<reference evidence="1" key="1">
    <citation type="submission" date="2022-04" db="EMBL/GenBank/DDBJ databases">
        <title>Genome of the entomopathogenic fungus Entomophthora muscae.</title>
        <authorList>
            <person name="Elya C."/>
            <person name="Lovett B.R."/>
            <person name="Lee E."/>
            <person name="Macias A.M."/>
            <person name="Hajek A.E."/>
            <person name="De Bivort B.L."/>
            <person name="Kasson M.T."/>
            <person name="De Fine Licht H.H."/>
            <person name="Stajich J.E."/>
        </authorList>
    </citation>
    <scope>NUCLEOTIDE SEQUENCE</scope>
    <source>
        <strain evidence="1">Berkeley</strain>
    </source>
</reference>
<comment type="caution">
    <text evidence="1">The sequence shown here is derived from an EMBL/GenBank/DDBJ whole genome shotgun (WGS) entry which is preliminary data.</text>
</comment>
<proteinExistence type="predicted"/>